<dbReference type="STRING" id="1555241.A0A4V1IV78"/>
<reference evidence="3" key="1">
    <citation type="journal article" date="2018" name="Nat. Microbiol.">
        <title>Leveraging single-cell genomics to expand the fungal tree of life.</title>
        <authorList>
            <person name="Ahrendt S.R."/>
            <person name="Quandt C.A."/>
            <person name="Ciobanu D."/>
            <person name="Clum A."/>
            <person name="Salamov A."/>
            <person name="Andreopoulos B."/>
            <person name="Cheng J.F."/>
            <person name="Woyke T."/>
            <person name="Pelin A."/>
            <person name="Henrissat B."/>
            <person name="Reynolds N.K."/>
            <person name="Benny G.L."/>
            <person name="Smith M.E."/>
            <person name="James T.Y."/>
            <person name="Grigoriev I.V."/>
        </authorList>
    </citation>
    <scope>NUCLEOTIDE SEQUENCE [LARGE SCALE GENOMIC DNA]</scope>
    <source>
        <strain evidence="3">ATCC 52028</strain>
    </source>
</reference>
<evidence type="ECO:0008006" key="4">
    <source>
        <dbReference type="Google" id="ProtNLM"/>
    </source>
</evidence>
<dbReference type="SMART" id="SM01388">
    <property type="entry name" value="Mob1_phocein"/>
    <property type="match status" value="1"/>
</dbReference>
<name>A0A4V1IV78_9FUNG</name>
<feature type="non-terminal residue" evidence="2">
    <location>
        <position position="182"/>
    </location>
</feature>
<evidence type="ECO:0000313" key="2">
    <source>
        <dbReference type="EMBL" id="RKP03109.1"/>
    </source>
</evidence>
<feature type="binding site" evidence="1">
    <location>
        <position position="93"/>
    </location>
    <ligand>
        <name>Zn(2+)</name>
        <dbReference type="ChEBI" id="CHEBI:29105"/>
    </ligand>
</feature>
<feature type="binding site" evidence="1">
    <location>
        <position position="98"/>
    </location>
    <ligand>
        <name>Zn(2+)</name>
        <dbReference type="ChEBI" id="CHEBI:29105"/>
    </ligand>
</feature>
<dbReference type="AlphaFoldDB" id="A0A4V1IV78"/>
<dbReference type="Gene3D" id="1.20.140.30">
    <property type="entry name" value="MOB kinase activator"/>
    <property type="match status" value="1"/>
</dbReference>
<dbReference type="EMBL" id="ML014128">
    <property type="protein sequence ID" value="RKP03109.1"/>
    <property type="molecule type" value="Genomic_DNA"/>
</dbReference>
<dbReference type="Proteomes" id="UP000274922">
    <property type="component" value="Unassembled WGS sequence"/>
</dbReference>
<evidence type="ECO:0000313" key="3">
    <source>
        <dbReference type="Proteomes" id="UP000274922"/>
    </source>
</evidence>
<dbReference type="SUPFAM" id="SSF101152">
    <property type="entry name" value="Mob1/phocein"/>
    <property type="match status" value="1"/>
</dbReference>
<dbReference type="OrthoDB" id="10262609at2759"/>
<dbReference type="Pfam" id="PF03637">
    <property type="entry name" value="Mob1_phocein"/>
    <property type="match status" value="1"/>
</dbReference>
<feature type="binding site" evidence="1">
    <location>
        <position position="174"/>
    </location>
    <ligand>
        <name>Zn(2+)</name>
        <dbReference type="ChEBI" id="CHEBI:29105"/>
    </ligand>
</feature>
<dbReference type="InterPro" id="IPR005301">
    <property type="entry name" value="MOB_kinase_act_fam"/>
</dbReference>
<sequence>MATATATARAACRNPPGVPASAWCAWPARPFHDRTSIFAAQEHIDALIRVDPTDVRALVERPADQDPEAWQFEHLRIVCRQLTGLVIRLSGVCRRDTCPDMKALEWLYLCAAHTSPQSCPAIDYIVHTLDSATELLNSPKLFPSRVAIAPASMKQLQNIARRLYRIFAHTWFHHRDVFGAFE</sequence>
<organism evidence="2 3">
    <name type="scientific">Caulochytrium protostelioides</name>
    <dbReference type="NCBI Taxonomy" id="1555241"/>
    <lineage>
        <taxon>Eukaryota</taxon>
        <taxon>Fungi</taxon>
        <taxon>Fungi incertae sedis</taxon>
        <taxon>Chytridiomycota</taxon>
        <taxon>Chytridiomycota incertae sedis</taxon>
        <taxon>Chytridiomycetes</taxon>
        <taxon>Caulochytriales</taxon>
        <taxon>Caulochytriaceae</taxon>
        <taxon>Caulochytrium</taxon>
    </lineage>
</organism>
<keyword evidence="1" id="KW-0479">Metal-binding</keyword>
<evidence type="ECO:0000256" key="1">
    <source>
        <dbReference type="PIRSR" id="PIRSR605301-1"/>
    </source>
</evidence>
<accession>A0A4V1IV78</accession>
<keyword evidence="3" id="KW-1185">Reference proteome</keyword>
<protein>
    <recommendedName>
        <fullName evidence="4">Mob1/phocein</fullName>
    </recommendedName>
</protein>
<feature type="binding site" evidence="1">
    <location>
        <position position="169"/>
    </location>
    <ligand>
        <name>Zn(2+)</name>
        <dbReference type="ChEBI" id="CHEBI:29105"/>
    </ligand>
</feature>
<gene>
    <name evidence="2" type="ORF">CXG81DRAFT_9961</name>
</gene>
<dbReference type="InterPro" id="IPR036703">
    <property type="entry name" value="MOB_kinase_act_sf"/>
</dbReference>
<keyword evidence="1" id="KW-0862">Zinc</keyword>
<dbReference type="PANTHER" id="PTHR22599">
    <property type="entry name" value="MPS ONE BINDER KINASE ACTIVATOR-LIKE MOB"/>
    <property type="match status" value="1"/>
</dbReference>
<proteinExistence type="predicted"/>